<dbReference type="InterPro" id="IPR001034">
    <property type="entry name" value="DeoR_HTH"/>
</dbReference>
<dbReference type="SMART" id="SM01134">
    <property type="entry name" value="DeoRC"/>
    <property type="match status" value="1"/>
</dbReference>
<evidence type="ECO:0000259" key="4">
    <source>
        <dbReference type="PROSITE" id="PS51000"/>
    </source>
</evidence>
<feature type="domain" description="HTH deoR-type" evidence="4">
    <location>
        <begin position="3"/>
        <end position="58"/>
    </location>
</feature>
<dbReference type="Proteomes" id="UP000823900">
    <property type="component" value="Unassembled WGS sequence"/>
</dbReference>
<evidence type="ECO:0000256" key="2">
    <source>
        <dbReference type="ARBA" id="ARBA00023125"/>
    </source>
</evidence>
<reference evidence="5" key="2">
    <citation type="submission" date="2021-04" db="EMBL/GenBank/DDBJ databases">
        <authorList>
            <person name="Gilroy R."/>
        </authorList>
    </citation>
    <scope>NUCLEOTIDE SEQUENCE</scope>
    <source>
        <strain evidence="5">CHK178-16964</strain>
    </source>
</reference>
<dbReference type="InterPro" id="IPR018356">
    <property type="entry name" value="Tscrpt_reg_HTH_DeoR_CS"/>
</dbReference>
<dbReference type="Gene3D" id="3.40.50.1360">
    <property type="match status" value="1"/>
</dbReference>
<keyword evidence="1" id="KW-0805">Transcription regulation</keyword>
<sequence length="258" mass="28863">MLKSERLAQIQSMLNRYGKVEVNNLCRMFHVTEMTIRRDLNELEQQNLAIRSHGGAIAPPETVITERPYQTRITSHLKEKEAIARLALPLIPSGAKVFFDSSTTVYCLARLLSNEQNLLVVTDTLTTALELNTRTSISVMCLGGELRKNSNSCTGMFAENMLHTMYFDCSFLGVYGLTEDGYLSTPSTVEYSLKRLIIERSKKVVLMADSSKIGTPSFLQLGHISEISTMITDSGIPRSFIECCQKNNTEILIADIPR</sequence>
<gene>
    <name evidence="5" type="ORF">IAA07_13595</name>
</gene>
<dbReference type="Pfam" id="PF00455">
    <property type="entry name" value="DeoRC"/>
    <property type="match status" value="1"/>
</dbReference>
<dbReference type="Gene3D" id="1.10.10.10">
    <property type="entry name" value="Winged helix-like DNA-binding domain superfamily/Winged helix DNA-binding domain"/>
    <property type="match status" value="1"/>
</dbReference>
<dbReference type="PANTHER" id="PTHR30363">
    <property type="entry name" value="HTH-TYPE TRANSCRIPTIONAL REGULATOR SRLR-RELATED"/>
    <property type="match status" value="1"/>
</dbReference>
<keyword evidence="2 5" id="KW-0238">DNA-binding</keyword>
<evidence type="ECO:0000313" key="5">
    <source>
        <dbReference type="EMBL" id="HJA72585.1"/>
    </source>
</evidence>
<dbReference type="InterPro" id="IPR050313">
    <property type="entry name" value="Carb_Metab_HTH_regulators"/>
</dbReference>
<dbReference type="GO" id="GO:0003677">
    <property type="term" value="F:DNA binding"/>
    <property type="evidence" value="ECO:0007669"/>
    <property type="project" value="UniProtKB-KW"/>
</dbReference>
<organism evidence="5 6">
    <name type="scientific">Candidatus Lachnoclostridium stercoravium</name>
    <dbReference type="NCBI Taxonomy" id="2838633"/>
    <lineage>
        <taxon>Bacteria</taxon>
        <taxon>Bacillati</taxon>
        <taxon>Bacillota</taxon>
        <taxon>Clostridia</taxon>
        <taxon>Lachnospirales</taxon>
        <taxon>Lachnospiraceae</taxon>
    </lineage>
</organism>
<dbReference type="AlphaFoldDB" id="A0A9D2HJ69"/>
<accession>A0A9D2HJ69</accession>
<evidence type="ECO:0000256" key="3">
    <source>
        <dbReference type="ARBA" id="ARBA00023163"/>
    </source>
</evidence>
<proteinExistence type="predicted"/>
<dbReference type="GO" id="GO:0003700">
    <property type="term" value="F:DNA-binding transcription factor activity"/>
    <property type="evidence" value="ECO:0007669"/>
    <property type="project" value="InterPro"/>
</dbReference>
<comment type="caution">
    <text evidence="5">The sequence shown here is derived from an EMBL/GenBank/DDBJ whole genome shotgun (WGS) entry which is preliminary data.</text>
</comment>
<dbReference type="PROSITE" id="PS51000">
    <property type="entry name" value="HTH_DEOR_2"/>
    <property type="match status" value="1"/>
</dbReference>
<reference evidence="5" key="1">
    <citation type="journal article" date="2021" name="PeerJ">
        <title>Extensive microbial diversity within the chicken gut microbiome revealed by metagenomics and culture.</title>
        <authorList>
            <person name="Gilroy R."/>
            <person name="Ravi A."/>
            <person name="Getino M."/>
            <person name="Pursley I."/>
            <person name="Horton D.L."/>
            <person name="Alikhan N.F."/>
            <person name="Baker D."/>
            <person name="Gharbi K."/>
            <person name="Hall N."/>
            <person name="Watson M."/>
            <person name="Adriaenssens E.M."/>
            <person name="Foster-Nyarko E."/>
            <person name="Jarju S."/>
            <person name="Secka A."/>
            <person name="Antonio M."/>
            <person name="Oren A."/>
            <person name="Chaudhuri R.R."/>
            <person name="La Ragione R."/>
            <person name="Hildebrand F."/>
            <person name="Pallen M.J."/>
        </authorList>
    </citation>
    <scope>NUCLEOTIDE SEQUENCE</scope>
    <source>
        <strain evidence="5">CHK178-16964</strain>
    </source>
</reference>
<dbReference type="InterPro" id="IPR037171">
    <property type="entry name" value="NagB/RpiA_transferase-like"/>
</dbReference>
<name>A0A9D2HJ69_9FIRM</name>
<dbReference type="InterPro" id="IPR036388">
    <property type="entry name" value="WH-like_DNA-bd_sf"/>
</dbReference>
<dbReference type="SUPFAM" id="SSF46785">
    <property type="entry name" value="Winged helix' DNA-binding domain"/>
    <property type="match status" value="1"/>
</dbReference>
<dbReference type="EMBL" id="DWZA01000109">
    <property type="protein sequence ID" value="HJA72585.1"/>
    <property type="molecule type" value="Genomic_DNA"/>
</dbReference>
<dbReference type="PRINTS" id="PR00037">
    <property type="entry name" value="HTHLACR"/>
</dbReference>
<protein>
    <submittedName>
        <fullName evidence="5">DeoR/GlpR family DNA-binding transcription regulator</fullName>
    </submittedName>
</protein>
<dbReference type="InterPro" id="IPR036390">
    <property type="entry name" value="WH_DNA-bd_sf"/>
</dbReference>
<dbReference type="PANTHER" id="PTHR30363:SF44">
    <property type="entry name" value="AGA OPERON TRANSCRIPTIONAL REPRESSOR-RELATED"/>
    <property type="match status" value="1"/>
</dbReference>
<dbReference type="Pfam" id="PF08220">
    <property type="entry name" value="HTH_DeoR"/>
    <property type="match status" value="1"/>
</dbReference>
<dbReference type="SMART" id="SM00420">
    <property type="entry name" value="HTH_DEOR"/>
    <property type="match status" value="1"/>
</dbReference>
<keyword evidence="3" id="KW-0804">Transcription</keyword>
<evidence type="ECO:0000313" key="6">
    <source>
        <dbReference type="Proteomes" id="UP000823900"/>
    </source>
</evidence>
<dbReference type="SUPFAM" id="SSF100950">
    <property type="entry name" value="NagB/RpiA/CoA transferase-like"/>
    <property type="match status" value="1"/>
</dbReference>
<dbReference type="InterPro" id="IPR014036">
    <property type="entry name" value="DeoR-like_C"/>
</dbReference>
<evidence type="ECO:0000256" key="1">
    <source>
        <dbReference type="ARBA" id="ARBA00023015"/>
    </source>
</evidence>
<dbReference type="PROSITE" id="PS00894">
    <property type="entry name" value="HTH_DEOR_1"/>
    <property type="match status" value="1"/>
</dbReference>